<dbReference type="EMBL" id="JAKIXB020000018">
    <property type="protein sequence ID" value="KAL1600308.1"/>
    <property type="molecule type" value="Genomic_DNA"/>
</dbReference>
<gene>
    <name evidence="1" type="ORF">SLS59_005935</name>
</gene>
<protein>
    <submittedName>
        <fullName evidence="1">Uncharacterized protein</fullName>
    </submittedName>
</protein>
<sequence length="164" mass="18010">MGLVPTDILPLHNRNICWGAKHLAFEKFMELVAENFDISCTGKQVMADTGELSLMSIDGGQDWYRAMQMMHDKGLKQRMFCILGEIIMVEPQQQVEVVQQASARGWDRIATALGTFVIVSGVAAENGYIPGLPLLSSLLLSSVGQFWNSFTSRVTDKSVGILGS</sequence>
<name>A0ABR3R795_9PLEO</name>
<dbReference type="Proteomes" id="UP001521222">
    <property type="component" value="Unassembled WGS sequence"/>
</dbReference>
<evidence type="ECO:0000313" key="1">
    <source>
        <dbReference type="EMBL" id="KAL1600308.1"/>
    </source>
</evidence>
<keyword evidence="2" id="KW-1185">Reference proteome</keyword>
<comment type="caution">
    <text evidence="1">The sequence shown here is derived from an EMBL/GenBank/DDBJ whole genome shotgun (WGS) entry which is preliminary data.</text>
</comment>
<reference evidence="1 2" key="1">
    <citation type="submission" date="2024-02" db="EMBL/GenBank/DDBJ databases">
        <title>De novo assembly and annotation of 12 fungi associated with fruit tree decline syndrome in Ontario, Canada.</title>
        <authorList>
            <person name="Sulman M."/>
            <person name="Ellouze W."/>
            <person name="Ilyukhin E."/>
        </authorList>
    </citation>
    <scope>NUCLEOTIDE SEQUENCE [LARGE SCALE GENOMIC DNA]</scope>
    <source>
        <strain evidence="1 2">M97-236</strain>
    </source>
</reference>
<evidence type="ECO:0000313" key="2">
    <source>
        <dbReference type="Proteomes" id="UP001521222"/>
    </source>
</evidence>
<organism evidence="1 2">
    <name type="scientific">Nothophoma quercina</name>
    <dbReference type="NCBI Taxonomy" id="749835"/>
    <lineage>
        <taxon>Eukaryota</taxon>
        <taxon>Fungi</taxon>
        <taxon>Dikarya</taxon>
        <taxon>Ascomycota</taxon>
        <taxon>Pezizomycotina</taxon>
        <taxon>Dothideomycetes</taxon>
        <taxon>Pleosporomycetidae</taxon>
        <taxon>Pleosporales</taxon>
        <taxon>Pleosporineae</taxon>
        <taxon>Didymellaceae</taxon>
        <taxon>Nothophoma</taxon>
    </lineage>
</organism>
<accession>A0ABR3R795</accession>
<proteinExistence type="predicted"/>